<evidence type="ECO:0000259" key="8">
    <source>
        <dbReference type="Pfam" id="PF13193"/>
    </source>
</evidence>
<dbReference type="Pfam" id="PF13193">
    <property type="entry name" value="AMP-binding_C"/>
    <property type="match status" value="1"/>
</dbReference>
<evidence type="ECO:0000259" key="7">
    <source>
        <dbReference type="Pfam" id="PF00501"/>
    </source>
</evidence>
<gene>
    <name evidence="10" type="ORF">ACHAWU_002376</name>
</gene>
<dbReference type="InterPro" id="IPR032387">
    <property type="entry name" value="ACAS_N"/>
</dbReference>
<feature type="domain" description="AMP-binding enzyme C-terminal" evidence="8">
    <location>
        <begin position="591"/>
        <end position="669"/>
    </location>
</feature>
<dbReference type="NCBIfam" id="NF001208">
    <property type="entry name" value="PRK00174.1"/>
    <property type="match status" value="1"/>
</dbReference>
<accession>A0ABD3MEC0</accession>
<dbReference type="InterPro" id="IPR042099">
    <property type="entry name" value="ANL_N_sf"/>
</dbReference>
<evidence type="ECO:0000313" key="11">
    <source>
        <dbReference type="Proteomes" id="UP001530293"/>
    </source>
</evidence>
<name>A0ABD3MEC0_9STRA</name>
<evidence type="ECO:0000313" key="10">
    <source>
        <dbReference type="EMBL" id="KAL3761126.1"/>
    </source>
</evidence>
<dbReference type="PANTHER" id="PTHR24095:SF14">
    <property type="entry name" value="ACETYL-COENZYME A SYNTHETASE 1"/>
    <property type="match status" value="1"/>
</dbReference>
<comment type="catalytic activity">
    <reaction evidence="5">
        <text>acetate + ATP + CoA = acetyl-CoA + AMP + diphosphate</text>
        <dbReference type="Rhea" id="RHEA:23176"/>
        <dbReference type="ChEBI" id="CHEBI:30089"/>
        <dbReference type="ChEBI" id="CHEBI:30616"/>
        <dbReference type="ChEBI" id="CHEBI:33019"/>
        <dbReference type="ChEBI" id="CHEBI:57287"/>
        <dbReference type="ChEBI" id="CHEBI:57288"/>
        <dbReference type="ChEBI" id="CHEBI:456215"/>
        <dbReference type="EC" id="6.2.1.1"/>
    </reaction>
</comment>
<dbReference type="FunFam" id="3.30.300.30:FF:000004">
    <property type="entry name" value="Acetyl-coenzyme A synthetase"/>
    <property type="match status" value="1"/>
</dbReference>
<dbReference type="GO" id="GO:0003987">
    <property type="term" value="F:acetate-CoA ligase activity"/>
    <property type="evidence" value="ECO:0007669"/>
    <property type="project" value="UniProtKB-UniRule"/>
</dbReference>
<evidence type="ECO:0000256" key="1">
    <source>
        <dbReference type="ARBA" id="ARBA00006432"/>
    </source>
</evidence>
<evidence type="ECO:0000256" key="5">
    <source>
        <dbReference type="RuleBase" id="RU361147"/>
    </source>
</evidence>
<dbReference type="GO" id="GO:0005524">
    <property type="term" value="F:ATP binding"/>
    <property type="evidence" value="ECO:0007669"/>
    <property type="project" value="UniProtKB-UniRule"/>
</dbReference>
<dbReference type="EC" id="6.2.1.1" evidence="5"/>
<dbReference type="FunFam" id="3.40.50.12780:FF:000001">
    <property type="entry name" value="Acetyl-coenzyme A synthetase"/>
    <property type="match status" value="1"/>
</dbReference>
<dbReference type="InterPro" id="IPR000873">
    <property type="entry name" value="AMP-dep_synth/lig_dom"/>
</dbReference>
<dbReference type="Gene3D" id="3.40.50.12780">
    <property type="entry name" value="N-terminal domain of ligase-like"/>
    <property type="match status" value="1"/>
</dbReference>
<dbReference type="PROSITE" id="PS00455">
    <property type="entry name" value="AMP_BINDING"/>
    <property type="match status" value="1"/>
</dbReference>
<dbReference type="NCBIfam" id="TIGR02188">
    <property type="entry name" value="Ac_CoA_lig_AcsA"/>
    <property type="match status" value="1"/>
</dbReference>
<organism evidence="10 11">
    <name type="scientific">Discostella pseudostelligera</name>
    <dbReference type="NCBI Taxonomy" id="259834"/>
    <lineage>
        <taxon>Eukaryota</taxon>
        <taxon>Sar</taxon>
        <taxon>Stramenopiles</taxon>
        <taxon>Ochrophyta</taxon>
        <taxon>Bacillariophyta</taxon>
        <taxon>Coscinodiscophyceae</taxon>
        <taxon>Thalassiosirophycidae</taxon>
        <taxon>Stephanodiscales</taxon>
        <taxon>Stephanodiscaceae</taxon>
        <taxon>Discostella</taxon>
    </lineage>
</organism>
<keyword evidence="2 5" id="KW-0436">Ligase</keyword>
<keyword evidence="3 5" id="KW-0547">Nucleotide-binding</keyword>
<feature type="region of interest" description="Disordered" evidence="6">
    <location>
        <begin position="1"/>
        <end position="42"/>
    </location>
</feature>
<reference evidence="10 11" key="1">
    <citation type="submission" date="2024-10" db="EMBL/GenBank/DDBJ databases">
        <title>Updated reference genomes for cyclostephanoid diatoms.</title>
        <authorList>
            <person name="Roberts W.R."/>
            <person name="Alverson A.J."/>
        </authorList>
    </citation>
    <scope>NUCLEOTIDE SEQUENCE [LARGE SCALE GENOMIC DNA]</scope>
    <source>
        <strain evidence="10 11">AJA232-27</strain>
    </source>
</reference>
<dbReference type="SUPFAM" id="SSF56801">
    <property type="entry name" value="Acetyl-CoA synthetase-like"/>
    <property type="match status" value="1"/>
</dbReference>
<evidence type="ECO:0000256" key="4">
    <source>
        <dbReference type="ARBA" id="ARBA00022840"/>
    </source>
</evidence>
<protein>
    <recommendedName>
        <fullName evidence="5">Acetyl-coenzyme A synthetase</fullName>
        <ecNumber evidence="5">6.2.1.1</ecNumber>
    </recommendedName>
</protein>
<dbReference type="InterPro" id="IPR025110">
    <property type="entry name" value="AMP-bd_C"/>
</dbReference>
<feature type="domain" description="AMP-dependent synthetase/ligase" evidence="7">
    <location>
        <begin position="128"/>
        <end position="530"/>
    </location>
</feature>
<evidence type="ECO:0000256" key="3">
    <source>
        <dbReference type="ARBA" id="ARBA00022741"/>
    </source>
</evidence>
<dbReference type="Proteomes" id="UP001530293">
    <property type="component" value="Unassembled WGS sequence"/>
</dbReference>
<evidence type="ECO:0000259" key="9">
    <source>
        <dbReference type="Pfam" id="PF16177"/>
    </source>
</evidence>
<proteinExistence type="inferred from homology"/>
<keyword evidence="11" id="KW-1185">Reference proteome</keyword>
<dbReference type="AlphaFoldDB" id="A0ABD3MEC0"/>
<dbReference type="Gene3D" id="3.30.300.30">
    <property type="match status" value="1"/>
</dbReference>
<sequence>MCRLTLTMATSSPPHPKKARIVTSTTSIQKQTNTDDATTMSDEPDEVYIASTSASLAQYQSTHATSIRDTAAYWSDLATSKLEWFAPYPPGSVLTGNFLDGSVSWFAGGKLNVCYNAVDRYCLAPYNRGQETAIIWEGDEPNNVKHITYLELQNNVCRIANALKAIGVKKGDVVTLYMPMVPELAMTMLACARIGAVHSVIFAGFSADAIADRIQDAKSKWVVTASVGARGGRSLPLKSICDAAIKKNQCLGIVEKVLVFDGHGANGSDWVQEADVDMNVHVKFTELVECQRPVCSCEWMDAEDPLFILYTSGSTGRPKGLVHTTGGYALYAMHTTATSFGLTQQTGPSNPNAPHKDVYACVADAGWITGHTYIVYGPLLNGISTFMFESTPMYPDCGRYWDMVQRHKITVFYTAPTAIRSLMRFGDDAPKKYDLSSLKVLGTVGEPINPAAWKWYYDVIGNGRCAVVDTYWQTETGGHIITNLPGVTPMKPGSCTLPCYGIEVVVLDAATGKEIESSPAEGVLAIKQPWPGMARTCLGDHQRYLNVYMKPYPGYYFAGDGCRRDEDGFFWITGRVDDVINVSGHRIGTAEVESALVAHPAVAQAAVVGIPHEIKGTGICCFTTLANGFPESDALIKELSQSVRTRIGPFATPDMIILTPALPMTRSGKIMRRILRKIAAGELDTLGDTTTLLDPSVVGELSAKVEKLRK</sequence>
<dbReference type="EMBL" id="JALLBG020000157">
    <property type="protein sequence ID" value="KAL3761126.1"/>
    <property type="molecule type" value="Genomic_DNA"/>
</dbReference>
<feature type="domain" description="Acetyl-coenzyme A synthetase N-terminal" evidence="9">
    <location>
        <begin position="59"/>
        <end position="117"/>
    </location>
</feature>
<dbReference type="Pfam" id="PF00501">
    <property type="entry name" value="AMP-binding"/>
    <property type="match status" value="1"/>
</dbReference>
<dbReference type="Pfam" id="PF16177">
    <property type="entry name" value="ACAS_N"/>
    <property type="match status" value="1"/>
</dbReference>
<feature type="compositionally biased region" description="Polar residues" evidence="6">
    <location>
        <begin position="22"/>
        <end position="41"/>
    </location>
</feature>
<evidence type="ECO:0000256" key="2">
    <source>
        <dbReference type="ARBA" id="ARBA00022598"/>
    </source>
</evidence>
<comment type="similarity">
    <text evidence="1 5">Belongs to the ATP-dependent AMP-binding enzyme family.</text>
</comment>
<dbReference type="InterPro" id="IPR020845">
    <property type="entry name" value="AMP-binding_CS"/>
</dbReference>
<keyword evidence="4 5" id="KW-0067">ATP-binding</keyword>
<evidence type="ECO:0000256" key="6">
    <source>
        <dbReference type="SAM" id="MobiDB-lite"/>
    </source>
</evidence>
<dbReference type="PANTHER" id="PTHR24095">
    <property type="entry name" value="ACETYL-COENZYME A SYNTHETASE"/>
    <property type="match status" value="1"/>
</dbReference>
<dbReference type="CDD" id="cd05966">
    <property type="entry name" value="ACS"/>
    <property type="match status" value="1"/>
</dbReference>
<dbReference type="InterPro" id="IPR045851">
    <property type="entry name" value="AMP-bd_C_sf"/>
</dbReference>
<dbReference type="InterPro" id="IPR011904">
    <property type="entry name" value="Ac_CoA_lig"/>
</dbReference>
<comment type="caution">
    <text evidence="10">The sequence shown here is derived from an EMBL/GenBank/DDBJ whole genome shotgun (WGS) entry which is preliminary data.</text>
</comment>